<feature type="region of interest" description="Disordered" evidence="2">
    <location>
        <begin position="1"/>
        <end position="40"/>
    </location>
</feature>
<dbReference type="Pfam" id="PF15794">
    <property type="entry name" value="CCDC106"/>
    <property type="match status" value="1"/>
</dbReference>
<evidence type="ECO:0000313" key="5">
    <source>
        <dbReference type="RefSeq" id="XP_026144109.1"/>
    </source>
</evidence>
<name>A0A6P6RED5_CARAU</name>
<dbReference type="InterPro" id="IPR031591">
    <property type="entry name" value="CCDC106"/>
</dbReference>
<dbReference type="Proteomes" id="UP000515129">
    <property type="component" value="Chromosome 34"/>
</dbReference>
<evidence type="ECO:0000256" key="1">
    <source>
        <dbReference type="SAM" id="Coils"/>
    </source>
</evidence>
<reference evidence="4 5" key="1">
    <citation type="submission" date="2025-04" db="UniProtKB">
        <authorList>
            <consortium name="RefSeq"/>
        </authorList>
    </citation>
    <scope>IDENTIFICATION</scope>
    <source>
        <strain evidence="4 5">Wakin</strain>
        <tissue evidence="4 5">Muscle</tissue>
    </source>
</reference>
<dbReference type="RefSeq" id="XP_026144109.1">
    <property type="nucleotide sequence ID" value="XM_026288324.1"/>
</dbReference>
<dbReference type="PANTHER" id="PTHR16477">
    <property type="entry name" value="COILED-COIL DOMAIN-CONTAINING PROTEIN 106"/>
    <property type="match status" value="1"/>
</dbReference>
<dbReference type="KEGG" id="caua:113053505"/>
<feature type="compositionally biased region" description="Acidic residues" evidence="2">
    <location>
        <begin position="111"/>
        <end position="124"/>
    </location>
</feature>
<dbReference type="GO" id="GO:0005654">
    <property type="term" value="C:nucleoplasm"/>
    <property type="evidence" value="ECO:0007669"/>
    <property type="project" value="TreeGrafter"/>
</dbReference>
<evidence type="ECO:0000313" key="4">
    <source>
        <dbReference type="RefSeq" id="XP_026074384.1"/>
    </source>
</evidence>
<dbReference type="KEGG" id="caua:113119109"/>
<dbReference type="Proteomes" id="UP000515129">
    <property type="component" value="Chromosome 19"/>
</dbReference>
<dbReference type="PANTHER" id="PTHR16477:SF5">
    <property type="entry name" value="COILED-COIL DOMAIN-CONTAINING PROTEIN 106-RELATED"/>
    <property type="match status" value="1"/>
</dbReference>
<feature type="compositionally biased region" description="Basic residues" evidence="2">
    <location>
        <begin position="135"/>
        <end position="161"/>
    </location>
</feature>
<feature type="compositionally biased region" description="Basic and acidic residues" evidence="2">
    <location>
        <begin position="24"/>
        <end position="36"/>
    </location>
</feature>
<keyword evidence="3" id="KW-1185">Reference proteome</keyword>
<dbReference type="OrthoDB" id="8853683at2759"/>
<dbReference type="RefSeq" id="XP_026074384.1">
    <property type="nucleotide sequence ID" value="XM_026218599.1"/>
</dbReference>
<sequence length="268" mass="30731">MMESGLTDDNLNHQTRGRQKKKLSRDERTEKSDKPTEAVPTVSIALAKAKAETDTWKVKCQYLQEKIEDLTKDRDFLRQQLSEAIKMDNNIPDRIKDKPADIPKIMKIDSESDSTDSDSSESSDSESSSSDSSREKKKRKKKGKKAKKRVKKQKKNKQMRKFCQRVTDPWQVVKRYKSVLEFFKRGSNMAEAFRKYGVDRNTIVQSAAIAELAIAAPEKYAEIHEKQEKGEKLSNITQKCQDAIMADENIANIIQTMKTDGKLLPIRK</sequence>
<evidence type="ECO:0000313" key="3">
    <source>
        <dbReference type="Proteomes" id="UP000515129"/>
    </source>
</evidence>
<gene>
    <name evidence="5" type="primary">LOC113119109</name>
    <name evidence="4" type="synonym">LOC113053505</name>
</gene>
<dbReference type="AlphaFoldDB" id="A0A6P6RED5"/>
<keyword evidence="1" id="KW-0175">Coiled coil</keyword>
<accession>A0A6P6RED5</accession>
<proteinExistence type="predicted"/>
<feature type="coiled-coil region" evidence="1">
    <location>
        <begin position="60"/>
        <end position="87"/>
    </location>
</feature>
<feature type="region of interest" description="Disordered" evidence="2">
    <location>
        <begin position="108"/>
        <end position="161"/>
    </location>
</feature>
<protein>
    <submittedName>
        <fullName evidence="4 5">Coiled-coil domain-containing protein 106-like</fullName>
    </submittedName>
</protein>
<dbReference type="GeneID" id="113119109"/>
<evidence type="ECO:0000256" key="2">
    <source>
        <dbReference type="SAM" id="MobiDB-lite"/>
    </source>
</evidence>
<organism evidence="3 5">
    <name type="scientific">Carassius auratus</name>
    <name type="common">Goldfish</name>
    <dbReference type="NCBI Taxonomy" id="7957"/>
    <lineage>
        <taxon>Eukaryota</taxon>
        <taxon>Metazoa</taxon>
        <taxon>Chordata</taxon>
        <taxon>Craniata</taxon>
        <taxon>Vertebrata</taxon>
        <taxon>Euteleostomi</taxon>
        <taxon>Actinopterygii</taxon>
        <taxon>Neopterygii</taxon>
        <taxon>Teleostei</taxon>
        <taxon>Ostariophysi</taxon>
        <taxon>Cypriniformes</taxon>
        <taxon>Cyprinidae</taxon>
        <taxon>Cyprininae</taxon>
        <taxon>Carassius</taxon>
    </lineage>
</organism>